<sequence>MISRKLMRWLLYLIIGFMVWIITSKTAYFRIPRDLPERRSNVILLTYMRSGSSLVGDIIQQSPDVFYVFEPLIMLGRYHKINTSAIPLMFLNSSSIRKIKDTKSFHQLAEKTIQSFLSCDLEEIDISTLRTGYYSKSLSTKLYNRCLHSNHGVFGLVLCLIDLQKRCYTSKTRLVKVIRLPMQTVSEMMANNSNLKIIHLVRDPRAVFVSQVKMKKYKLTDVFEFTETFCDRLIDDLYVTLDIARKYPRRIHLLSYEQLCDNPVKISKTLYNFFDLHFTSKVKQYVENITSGGHEDGAKCAVCTSRANSSLTSQKWRYSISFEGAKQLEENCKIVFDMLGYKGLETKEQLVDQNIKLFQNTEIYDLV</sequence>
<dbReference type="PANTHER" id="PTHR10704:SF71">
    <property type="entry name" value="CARBOHYDRATE SULFOTRANSFERASE 1-LIKE"/>
    <property type="match status" value="1"/>
</dbReference>
<evidence type="ECO:0000259" key="2">
    <source>
        <dbReference type="Pfam" id="PF00685"/>
    </source>
</evidence>
<dbReference type="InterPro" id="IPR051135">
    <property type="entry name" value="Gal/GlcNAc/GalNAc_ST"/>
</dbReference>
<dbReference type="Pfam" id="PF00685">
    <property type="entry name" value="Sulfotransfer_1"/>
    <property type="match status" value="1"/>
</dbReference>
<feature type="transmembrane region" description="Helical" evidence="1">
    <location>
        <begin position="9"/>
        <end position="29"/>
    </location>
</feature>
<dbReference type="PANTHER" id="PTHR10704">
    <property type="entry name" value="CARBOHYDRATE SULFOTRANSFERASE"/>
    <property type="match status" value="1"/>
</dbReference>
<organism evidence="3 4">
    <name type="scientific">Patella caerulea</name>
    <name type="common">Rayed Mediterranean limpet</name>
    <dbReference type="NCBI Taxonomy" id="87958"/>
    <lineage>
        <taxon>Eukaryota</taxon>
        <taxon>Metazoa</taxon>
        <taxon>Spiralia</taxon>
        <taxon>Lophotrochozoa</taxon>
        <taxon>Mollusca</taxon>
        <taxon>Gastropoda</taxon>
        <taxon>Patellogastropoda</taxon>
        <taxon>Patelloidea</taxon>
        <taxon>Patellidae</taxon>
        <taxon>Patella</taxon>
    </lineage>
</organism>
<keyword evidence="4" id="KW-1185">Reference proteome</keyword>
<accession>A0AAN8PWV5</accession>
<dbReference type="Gene3D" id="3.40.50.300">
    <property type="entry name" value="P-loop containing nucleotide triphosphate hydrolases"/>
    <property type="match status" value="1"/>
</dbReference>
<gene>
    <name evidence="3" type="ORF">SNE40_008862</name>
</gene>
<dbReference type="InterPro" id="IPR000863">
    <property type="entry name" value="Sulfotransferase_dom"/>
</dbReference>
<protein>
    <recommendedName>
        <fullName evidence="2">Sulfotransferase domain-containing protein</fullName>
    </recommendedName>
</protein>
<dbReference type="AlphaFoldDB" id="A0AAN8PWV5"/>
<keyword evidence="1" id="KW-0812">Transmembrane</keyword>
<keyword evidence="1" id="KW-0472">Membrane</keyword>
<name>A0AAN8PWV5_PATCE</name>
<evidence type="ECO:0000256" key="1">
    <source>
        <dbReference type="SAM" id="Phobius"/>
    </source>
</evidence>
<dbReference type="EMBL" id="JAZGQO010000007">
    <property type="protein sequence ID" value="KAK6180896.1"/>
    <property type="molecule type" value="Genomic_DNA"/>
</dbReference>
<evidence type="ECO:0000313" key="3">
    <source>
        <dbReference type="EMBL" id="KAK6180896.1"/>
    </source>
</evidence>
<dbReference type="InterPro" id="IPR027417">
    <property type="entry name" value="P-loop_NTPase"/>
</dbReference>
<evidence type="ECO:0000313" key="4">
    <source>
        <dbReference type="Proteomes" id="UP001347796"/>
    </source>
</evidence>
<dbReference type="GO" id="GO:0006044">
    <property type="term" value="P:N-acetylglucosamine metabolic process"/>
    <property type="evidence" value="ECO:0007669"/>
    <property type="project" value="TreeGrafter"/>
</dbReference>
<dbReference type="GO" id="GO:0006790">
    <property type="term" value="P:sulfur compound metabolic process"/>
    <property type="evidence" value="ECO:0007669"/>
    <property type="project" value="TreeGrafter"/>
</dbReference>
<reference evidence="3 4" key="1">
    <citation type="submission" date="2024-01" db="EMBL/GenBank/DDBJ databases">
        <title>The genome of the rayed Mediterranean limpet Patella caerulea (Linnaeus, 1758).</title>
        <authorList>
            <person name="Anh-Thu Weber A."/>
            <person name="Halstead-Nussloch G."/>
        </authorList>
    </citation>
    <scope>NUCLEOTIDE SEQUENCE [LARGE SCALE GENOMIC DNA]</scope>
    <source>
        <strain evidence="3">AATW-2023a</strain>
        <tissue evidence="3">Whole specimen</tissue>
    </source>
</reference>
<keyword evidence="1" id="KW-1133">Transmembrane helix</keyword>
<dbReference type="SUPFAM" id="SSF52540">
    <property type="entry name" value="P-loop containing nucleoside triphosphate hydrolases"/>
    <property type="match status" value="1"/>
</dbReference>
<feature type="domain" description="Sulfotransferase" evidence="2">
    <location>
        <begin position="41"/>
        <end position="289"/>
    </location>
</feature>
<proteinExistence type="predicted"/>
<comment type="caution">
    <text evidence="3">The sequence shown here is derived from an EMBL/GenBank/DDBJ whole genome shotgun (WGS) entry which is preliminary data.</text>
</comment>
<dbReference type="Proteomes" id="UP001347796">
    <property type="component" value="Unassembled WGS sequence"/>
</dbReference>
<dbReference type="GO" id="GO:0001517">
    <property type="term" value="F:N-acetylglucosamine 6-O-sulfotransferase activity"/>
    <property type="evidence" value="ECO:0007669"/>
    <property type="project" value="TreeGrafter"/>
</dbReference>